<organism evidence="1 2">
    <name type="scientific">Bifidobacterium xylocopae</name>
    <dbReference type="NCBI Taxonomy" id="2493119"/>
    <lineage>
        <taxon>Bacteria</taxon>
        <taxon>Bacillati</taxon>
        <taxon>Actinomycetota</taxon>
        <taxon>Actinomycetes</taxon>
        <taxon>Bifidobacteriales</taxon>
        <taxon>Bifidobacteriaceae</taxon>
        <taxon>Bifidobacterium</taxon>
    </lineage>
</organism>
<evidence type="ECO:0000313" key="1">
    <source>
        <dbReference type="EMBL" id="RBP98931.1"/>
    </source>
</evidence>
<reference evidence="1 2" key="1">
    <citation type="submission" date="2017-10" db="EMBL/GenBank/DDBJ databases">
        <title>Bifidobacterium xylocopum sp. nov. and Bifidobacterium aemilianum sp. nov., from the carpenter bee (Xylocopa violacea) digestive tract.</title>
        <authorList>
            <person name="Alberoni D."/>
            <person name="Baffoni L."/>
            <person name="Di Gioia D."/>
            <person name="Gaggia F."/>
            <person name="Biavati B."/>
        </authorList>
    </citation>
    <scope>NUCLEOTIDE SEQUENCE [LARGE SCALE GENOMIC DNA]</scope>
    <source>
        <strain evidence="1 2">XV2</strain>
    </source>
</reference>
<proteinExistence type="predicted"/>
<name>A0A366KE37_9BIFI</name>
<keyword evidence="2" id="KW-1185">Reference proteome</keyword>
<dbReference type="Proteomes" id="UP000252345">
    <property type="component" value="Unassembled WGS sequence"/>
</dbReference>
<sequence length="71" mass="7969">MWFKRALAGFLRTLLNGSHFDAVRVVVLGLIGHFNLLCWAVRLQLKAGGCMSTNTFLYEAIDQECSSDYIS</sequence>
<accession>A0A366KE37</accession>
<gene>
    <name evidence="1" type="ORF">CRD59_06450</name>
</gene>
<dbReference type="AlphaFoldDB" id="A0A366KE37"/>
<evidence type="ECO:0000313" key="2">
    <source>
        <dbReference type="Proteomes" id="UP000252345"/>
    </source>
</evidence>
<dbReference type="EMBL" id="PDCH01000015">
    <property type="protein sequence ID" value="RBP98931.1"/>
    <property type="molecule type" value="Genomic_DNA"/>
</dbReference>
<comment type="caution">
    <text evidence="1">The sequence shown here is derived from an EMBL/GenBank/DDBJ whole genome shotgun (WGS) entry which is preliminary data.</text>
</comment>
<protein>
    <submittedName>
        <fullName evidence="1">Uncharacterized protein</fullName>
    </submittedName>
</protein>